<comment type="caution">
    <text evidence="2">The sequence shown here is derived from an EMBL/GenBank/DDBJ whole genome shotgun (WGS) entry which is preliminary data.</text>
</comment>
<evidence type="ECO:0000313" key="2">
    <source>
        <dbReference type="EMBL" id="GFH58713.1"/>
    </source>
</evidence>
<keyword evidence="3" id="KW-1185">Reference proteome</keyword>
<gene>
    <name evidence="2" type="ORF">CTEN210_15189</name>
</gene>
<organism evidence="2 3">
    <name type="scientific">Chaetoceros tenuissimus</name>
    <dbReference type="NCBI Taxonomy" id="426638"/>
    <lineage>
        <taxon>Eukaryota</taxon>
        <taxon>Sar</taxon>
        <taxon>Stramenopiles</taxon>
        <taxon>Ochrophyta</taxon>
        <taxon>Bacillariophyta</taxon>
        <taxon>Coscinodiscophyceae</taxon>
        <taxon>Chaetocerotophycidae</taxon>
        <taxon>Chaetocerotales</taxon>
        <taxon>Chaetocerotaceae</taxon>
        <taxon>Chaetoceros</taxon>
    </lineage>
</organism>
<reference evidence="2 3" key="1">
    <citation type="journal article" date="2021" name="Sci. Rep.">
        <title>The genome of the diatom Chaetoceros tenuissimus carries an ancient integrated fragment of an extant virus.</title>
        <authorList>
            <person name="Hongo Y."/>
            <person name="Kimura K."/>
            <person name="Takaki Y."/>
            <person name="Yoshida Y."/>
            <person name="Baba S."/>
            <person name="Kobayashi G."/>
            <person name="Nagasaki K."/>
            <person name="Hano T."/>
            <person name="Tomaru Y."/>
        </authorList>
    </citation>
    <scope>NUCLEOTIDE SEQUENCE [LARGE SCALE GENOMIC DNA]</scope>
    <source>
        <strain evidence="2 3">NIES-3715</strain>
    </source>
</reference>
<proteinExistence type="predicted"/>
<dbReference type="Proteomes" id="UP001054902">
    <property type="component" value="Unassembled WGS sequence"/>
</dbReference>
<sequence>MERTSRSRRAKPTNMQVDNRLTGRDTNENTSKNDIEFLKENNFSSVPVIDDHEDAAIFTDQQLQFIRDVEPERWQSMDMVHLSDDQIKRIVLDGKKLPADFTVPLVKRRNSIDIKSFSCPNNSTKAMRKKLEQDSDAFLHELLSTGNVSTGNVNQHNVNPFKCMGITKNILVFSSGKSKKADNPNWKWT</sequence>
<evidence type="ECO:0000313" key="3">
    <source>
        <dbReference type="Proteomes" id="UP001054902"/>
    </source>
</evidence>
<accession>A0AAD3HD48</accession>
<name>A0AAD3HD48_9STRA</name>
<dbReference type="AlphaFoldDB" id="A0AAD3HD48"/>
<evidence type="ECO:0000256" key="1">
    <source>
        <dbReference type="SAM" id="MobiDB-lite"/>
    </source>
</evidence>
<feature type="compositionally biased region" description="Basic residues" evidence="1">
    <location>
        <begin position="1"/>
        <end position="11"/>
    </location>
</feature>
<feature type="compositionally biased region" description="Basic and acidic residues" evidence="1">
    <location>
        <begin position="21"/>
        <end position="32"/>
    </location>
</feature>
<feature type="region of interest" description="Disordered" evidence="1">
    <location>
        <begin position="1"/>
        <end position="32"/>
    </location>
</feature>
<dbReference type="EMBL" id="BLLK01000062">
    <property type="protein sequence ID" value="GFH58713.1"/>
    <property type="molecule type" value="Genomic_DNA"/>
</dbReference>
<protein>
    <submittedName>
        <fullName evidence="2">Uncharacterized protein</fullName>
    </submittedName>
</protein>